<dbReference type="Gene3D" id="3.10.20.30">
    <property type="match status" value="1"/>
</dbReference>
<protein>
    <submittedName>
        <fullName evidence="1">Obg-like ATPase 1</fullName>
    </submittedName>
</protein>
<accession>A0AAV4H3K7</accession>
<dbReference type="Gene3D" id="3.40.50.300">
    <property type="entry name" value="P-loop containing nucleotide triphosphate hydrolases"/>
    <property type="match status" value="1"/>
</dbReference>
<dbReference type="Proteomes" id="UP000762676">
    <property type="component" value="Unassembled WGS sequence"/>
</dbReference>
<keyword evidence="2" id="KW-1185">Reference proteome</keyword>
<gene>
    <name evidence="1" type="ORF">ElyMa_002609500</name>
</gene>
<organism evidence="1 2">
    <name type="scientific">Elysia marginata</name>
    <dbReference type="NCBI Taxonomy" id="1093978"/>
    <lineage>
        <taxon>Eukaryota</taxon>
        <taxon>Metazoa</taxon>
        <taxon>Spiralia</taxon>
        <taxon>Lophotrochozoa</taxon>
        <taxon>Mollusca</taxon>
        <taxon>Gastropoda</taxon>
        <taxon>Heterobranchia</taxon>
        <taxon>Euthyneura</taxon>
        <taxon>Panpulmonata</taxon>
        <taxon>Sacoglossa</taxon>
        <taxon>Placobranchoidea</taxon>
        <taxon>Plakobranchidae</taxon>
        <taxon>Elysia</taxon>
    </lineage>
</organism>
<dbReference type="AlphaFoldDB" id="A0AAV4H3K7"/>
<comment type="caution">
    <text evidence="1">The sequence shown here is derived from an EMBL/GenBank/DDBJ whole genome shotgun (WGS) entry which is preliminary data.</text>
</comment>
<evidence type="ECO:0000313" key="1">
    <source>
        <dbReference type="EMBL" id="GFR92102.1"/>
    </source>
</evidence>
<dbReference type="EMBL" id="BMAT01005377">
    <property type="protein sequence ID" value="GFR92102.1"/>
    <property type="molecule type" value="Genomic_DNA"/>
</dbReference>
<evidence type="ECO:0000313" key="2">
    <source>
        <dbReference type="Proteomes" id="UP000762676"/>
    </source>
</evidence>
<dbReference type="InterPro" id="IPR012675">
    <property type="entry name" value="Beta-grasp_dom_sf"/>
</dbReference>
<reference evidence="1 2" key="1">
    <citation type="journal article" date="2021" name="Elife">
        <title>Chloroplast acquisition without the gene transfer in kleptoplastic sea slugs, Plakobranchus ocellatus.</title>
        <authorList>
            <person name="Maeda T."/>
            <person name="Takahashi S."/>
            <person name="Yoshida T."/>
            <person name="Shimamura S."/>
            <person name="Takaki Y."/>
            <person name="Nagai Y."/>
            <person name="Toyoda A."/>
            <person name="Suzuki Y."/>
            <person name="Arimoto A."/>
            <person name="Ishii H."/>
            <person name="Satoh N."/>
            <person name="Nishiyama T."/>
            <person name="Hasebe M."/>
            <person name="Maruyama T."/>
            <person name="Minagawa J."/>
            <person name="Obokata J."/>
            <person name="Shigenobu S."/>
        </authorList>
    </citation>
    <scope>NUCLEOTIDE SEQUENCE [LARGE SCALE GENOMIC DNA]</scope>
</reference>
<dbReference type="InterPro" id="IPR027417">
    <property type="entry name" value="P-loop_NTPase"/>
</dbReference>
<proteinExistence type="predicted"/>
<feature type="non-terminal residue" evidence="1">
    <location>
        <position position="110"/>
    </location>
</feature>
<sequence>MLPGSSLWKLLFTSHSQTRSLCRHSSLALSASEYAIGRTWPLNLQEFKSTFPNLTNERVVSIEHTSISYRRPSPTCSSALEKIIVNGYKALNLVYFFTSGKDEVKAWTIQ</sequence>
<name>A0AAV4H3K7_9GAST</name>